<evidence type="ECO:0000313" key="2">
    <source>
        <dbReference type="Proteomes" id="UP000504610"/>
    </source>
</evidence>
<name>A0A6J0KUV7_RAPSA</name>
<proteinExistence type="predicted"/>
<dbReference type="OrthoDB" id="1921166at2759"/>
<evidence type="ECO:0000313" key="3">
    <source>
        <dbReference type="RefSeq" id="XP_018451695.2"/>
    </source>
</evidence>
<dbReference type="Pfam" id="PF07800">
    <property type="entry name" value="DUF1644"/>
    <property type="match status" value="1"/>
</dbReference>
<dbReference type="AlphaFoldDB" id="A0A6J0KUV7"/>
<organism evidence="2 3">
    <name type="scientific">Raphanus sativus</name>
    <name type="common">Radish</name>
    <name type="synonym">Raphanus raphanistrum var. sativus</name>
    <dbReference type="NCBI Taxonomy" id="3726"/>
    <lineage>
        <taxon>Eukaryota</taxon>
        <taxon>Viridiplantae</taxon>
        <taxon>Streptophyta</taxon>
        <taxon>Embryophyta</taxon>
        <taxon>Tracheophyta</taxon>
        <taxon>Spermatophyta</taxon>
        <taxon>Magnoliopsida</taxon>
        <taxon>eudicotyledons</taxon>
        <taxon>Gunneridae</taxon>
        <taxon>Pentapetalae</taxon>
        <taxon>rosids</taxon>
        <taxon>malvids</taxon>
        <taxon>Brassicales</taxon>
        <taxon>Brassicaceae</taxon>
        <taxon>Brassiceae</taxon>
        <taxon>Raphanus</taxon>
    </lineage>
</organism>
<feature type="region of interest" description="Disordered" evidence="1">
    <location>
        <begin position="1"/>
        <end position="42"/>
    </location>
</feature>
<dbReference type="PANTHER" id="PTHR31197">
    <property type="entry name" value="OS01G0612600 PROTEIN"/>
    <property type="match status" value="1"/>
</dbReference>
<dbReference type="Proteomes" id="UP000504610">
    <property type="component" value="Chromosome 8"/>
</dbReference>
<keyword evidence="2" id="KW-1185">Reference proteome</keyword>
<evidence type="ECO:0000256" key="1">
    <source>
        <dbReference type="SAM" id="MobiDB-lite"/>
    </source>
</evidence>
<sequence length="248" mass="28602">MLKERQVLPVSSTRKRASPYPLRSCRSKKQKEAESSPPLVPESSVSEWEDVRCAICLEPPHNAVLLQCSSSSKGCRAYMCDTSSRHSNCFKQYSNNNKNNRSKTLKCPYCRGEVHGTMKSTPARRFMNARPRCCSVDGCHFSGTYSQLKTHLKAEHPGFISPMLSRLEQLRRDREAEYIDTLNALRRWEVEETPPLLDRPLYQFPPHYNQNPLSHLTFDAFINPFNGTRRQASAVDYPHGTMYPRWYP</sequence>
<dbReference type="Gene3D" id="3.30.40.10">
    <property type="entry name" value="Zinc/RING finger domain, C3HC4 (zinc finger)"/>
    <property type="match status" value="1"/>
</dbReference>
<gene>
    <name evidence="3" type="primary">LOC108822978</name>
</gene>
<reference evidence="3" key="2">
    <citation type="submission" date="2025-08" db="UniProtKB">
        <authorList>
            <consortium name="RefSeq"/>
        </authorList>
    </citation>
    <scope>IDENTIFICATION</scope>
    <source>
        <tissue evidence="3">Leaf</tissue>
    </source>
</reference>
<protein>
    <submittedName>
        <fullName evidence="3">Uncharacterized protein LOC108822978</fullName>
    </submittedName>
</protein>
<reference evidence="2" key="1">
    <citation type="journal article" date="2019" name="Database">
        <title>The radish genome database (RadishGD): an integrated information resource for radish genomics.</title>
        <authorList>
            <person name="Yu H.J."/>
            <person name="Baek S."/>
            <person name="Lee Y.J."/>
            <person name="Cho A."/>
            <person name="Mun J.H."/>
        </authorList>
    </citation>
    <scope>NUCLEOTIDE SEQUENCE [LARGE SCALE GENOMIC DNA]</scope>
    <source>
        <strain evidence="2">cv. WK10039</strain>
    </source>
</reference>
<dbReference type="InterPro" id="IPR013083">
    <property type="entry name" value="Znf_RING/FYVE/PHD"/>
</dbReference>
<dbReference type="PANTHER" id="PTHR31197:SF31">
    <property type="entry name" value="C2H2-TYPE DOMAIN-CONTAINING PROTEIN"/>
    <property type="match status" value="1"/>
</dbReference>
<dbReference type="GeneID" id="108822978"/>
<dbReference type="KEGG" id="rsz:108822978"/>
<dbReference type="InterPro" id="IPR012866">
    <property type="entry name" value="DUF1644"/>
</dbReference>
<dbReference type="RefSeq" id="XP_018451695.2">
    <property type="nucleotide sequence ID" value="XM_018596193.2"/>
</dbReference>
<accession>A0A6J0KUV7</accession>